<evidence type="ECO:0000313" key="13">
    <source>
        <dbReference type="EMBL" id="BCL59502.1"/>
    </source>
</evidence>
<dbReference type="KEGG" id="dbk:DGMP_01950"/>
<dbReference type="Pfam" id="PF02518">
    <property type="entry name" value="HATPase_c"/>
    <property type="match status" value="1"/>
</dbReference>
<dbReference type="PROSITE" id="PS50109">
    <property type="entry name" value="HIS_KIN"/>
    <property type="match status" value="1"/>
</dbReference>
<feature type="transmembrane region" description="Helical" evidence="9">
    <location>
        <begin position="161"/>
        <end position="187"/>
    </location>
</feature>
<dbReference type="PANTHER" id="PTHR43065">
    <property type="entry name" value="SENSOR HISTIDINE KINASE"/>
    <property type="match status" value="1"/>
</dbReference>
<keyword evidence="4" id="KW-0808">Transferase</keyword>
<comment type="catalytic activity">
    <reaction evidence="1">
        <text>ATP + protein L-histidine = ADP + protein N-phospho-L-histidine.</text>
        <dbReference type="EC" id="2.7.13.3"/>
    </reaction>
</comment>
<reference evidence="13" key="1">
    <citation type="submission" date="2020-09" db="EMBL/GenBank/DDBJ databases">
        <title>Desulfogranum mesoprofundum gen. nov., sp. nov., a novel mesophilic, sulfate-reducing chemolithoautotroph isolated from a deep-sea hydrothermal vent chimney in the Suiyo Seamount.</title>
        <authorList>
            <person name="Hashimoto Y."/>
            <person name="Nakagawa S."/>
        </authorList>
    </citation>
    <scope>NUCLEOTIDE SEQUENCE</scope>
    <source>
        <strain evidence="13">KT2</strain>
    </source>
</reference>
<feature type="domain" description="PAS" evidence="11">
    <location>
        <begin position="267"/>
        <end position="338"/>
    </location>
</feature>
<dbReference type="InterPro" id="IPR013767">
    <property type="entry name" value="PAS_fold"/>
</dbReference>
<dbReference type="GO" id="GO:0000155">
    <property type="term" value="F:phosphorelay sensor kinase activity"/>
    <property type="evidence" value="ECO:0007669"/>
    <property type="project" value="InterPro"/>
</dbReference>
<protein>
    <recommendedName>
        <fullName evidence="2">histidine kinase</fullName>
        <ecNumber evidence="2">2.7.13.3</ecNumber>
    </recommendedName>
</protein>
<evidence type="ECO:0000256" key="2">
    <source>
        <dbReference type="ARBA" id="ARBA00012438"/>
    </source>
</evidence>
<feature type="transmembrane region" description="Helical" evidence="9">
    <location>
        <begin position="21"/>
        <end position="44"/>
    </location>
</feature>
<dbReference type="GO" id="GO:0016020">
    <property type="term" value="C:membrane"/>
    <property type="evidence" value="ECO:0007669"/>
    <property type="project" value="InterPro"/>
</dbReference>
<evidence type="ECO:0000256" key="7">
    <source>
        <dbReference type="ARBA" id="ARBA00022840"/>
    </source>
</evidence>
<dbReference type="InterPro" id="IPR005467">
    <property type="entry name" value="His_kinase_dom"/>
</dbReference>
<dbReference type="InterPro" id="IPR003661">
    <property type="entry name" value="HisK_dim/P_dom"/>
</dbReference>
<dbReference type="Pfam" id="PF00989">
    <property type="entry name" value="PAS"/>
    <property type="match status" value="1"/>
</dbReference>
<keyword evidence="8" id="KW-0902">Two-component regulatory system</keyword>
<keyword evidence="6" id="KW-0418">Kinase</keyword>
<keyword evidence="7" id="KW-0067">ATP-binding</keyword>
<sequence length="764" mass="84968">MSKKKIYTGAQLKMNRSLSNRFSLILISVVIVISCIFSAVILIYGNYTKERQLELQMDEALKLAETSLPNAVWQLDYGSINDILRAVLFNKAIVYISVMVDGKIVSELVQPGVQLREPDFYSGSSNYLVKTAKIMHGDVQAGTLRIILSKSGVARELWSTALSVISLLFLLILSILFTSLVIFRFYVIHPLEKLERSAKLITAGNLDTRIEVDSHDEIGRLAAAFSTMTRRLKESFQTLEQKVRERTKDLSKAKNEAEKTNLHLLKTSAELQAILDNSPVGILFVNENREIEKFNAELIHITGYSPEELMGKSTRIFYADDQSFEKVGDELYGQLQKEGVCEGQIRLKKKDQSDFVCQVRGRVTRGSGTLDGIVWSIGDITDKLKMEQELLEARKFESVGILASGIAHDFNNILQVVLGNLALAERMGGTDSKIVDYILTAKNAAVRARELTAKLQSFAKMEKPVKAEGYLPDLVKEELEDLRVDHDVQYSVEVEDNLWCVAVNSVQISQMMRSLIKNAYQSMAGGGVITIGFTNIVLDEDEIAGLDGGRYVRVVMKDEGRGISADIIDKIFDPYFSTREKNAEKGLGLGLAIVHSIVKKHDGRILVDSVPGKGTTFTIYFPAIAEKEKDETSSESILPTGRGVVLVVDEGEEDLATACEMVSYLGYKALAARKLEEALDHFGDSKEKKGSVAIILAGLGDGRKSLIAADYLRKKWPEARIILALHESDASLLEKCQDRQQCEIIVKPYKLLDLNRAFQPSDCN</sequence>
<feature type="domain" description="HAMP" evidence="12">
    <location>
        <begin position="185"/>
        <end position="237"/>
    </location>
</feature>
<dbReference type="EC" id="2.7.13.3" evidence="2"/>
<dbReference type="InterPro" id="IPR003660">
    <property type="entry name" value="HAMP_dom"/>
</dbReference>
<dbReference type="PROSITE" id="PS50112">
    <property type="entry name" value="PAS"/>
    <property type="match status" value="1"/>
</dbReference>
<keyword evidence="9" id="KW-1133">Transmembrane helix</keyword>
<dbReference type="SMART" id="SM00304">
    <property type="entry name" value="HAMP"/>
    <property type="match status" value="1"/>
</dbReference>
<evidence type="ECO:0000256" key="5">
    <source>
        <dbReference type="ARBA" id="ARBA00022741"/>
    </source>
</evidence>
<dbReference type="PANTHER" id="PTHR43065:SF42">
    <property type="entry name" value="TWO-COMPONENT SENSOR PPRA"/>
    <property type="match status" value="1"/>
</dbReference>
<dbReference type="GO" id="GO:0005524">
    <property type="term" value="F:ATP binding"/>
    <property type="evidence" value="ECO:0007669"/>
    <property type="project" value="UniProtKB-KW"/>
</dbReference>
<evidence type="ECO:0000256" key="1">
    <source>
        <dbReference type="ARBA" id="ARBA00000085"/>
    </source>
</evidence>
<keyword evidence="9" id="KW-0472">Membrane</keyword>
<keyword evidence="14" id="KW-1185">Reference proteome</keyword>
<dbReference type="InterPro" id="IPR003594">
    <property type="entry name" value="HATPase_dom"/>
</dbReference>
<evidence type="ECO:0000259" key="10">
    <source>
        <dbReference type="PROSITE" id="PS50109"/>
    </source>
</evidence>
<dbReference type="SMART" id="SM00091">
    <property type="entry name" value="PAS"/>
    <property type="match status" value="1"/>
</dbReference>
<proteinExistence type="predicted"/>
<dbReference type="SMART" id="SM00388">
    <property type="entry name" value="HisKA"/>
    <property type="match status" value="1"/>
</dbReference>
<dbReference type="AlphaFoldDB" id="A0A8D5FDE3"/>
<evidence type="ECO:0000256" key="3">
    <source>
        <dbReference type="ARBA" id="ARBA00022553"/>
    </source>
</evidence>
<evidence type="ECO:0000313" key="14">
    <source>
        <dbReference type="Proteomes" id="UP000826725"/>
    </source>
</evidence>
<evidence type="ECO:0000259" key="12">
    <source>
        <dbReference type="PROSITE" id="PS50885"/>
    </source>
</evidence>
<feature type="domain" description="Histidine kinase" evidence="10">
    <location>
        <begin position="405"/>
        <end position="625"/>
    </location>
</feature>
<dbReference type="PROSITE" id="PS51257">
    <property type="entry name" value="PROKAR_LIPOPROTEIN"/>
    <property type="match status" value="1"/>
</dbReference>
<accession>A0A8D5FDE3</accession>
<evidence type="ECO:0000259" key="11">
    <source>
        <dbReference type="PROSITE" id="PS50112"/>
    </source>
</evidence>
<evidence type="ECO:0000256" key="8">
    <source>
        <dbReference type="ARBA" id="ARBA00023012"/>
    </source>
</evidence>
<gene>
    <name evidence="13" type="ORF">DGMP_01950</name>
</gene>
<dbReference type="CDD" id="cd06225">
    <property type="entry name" value="HAMP"/>
    <property type="match status" value="1"/>
</dbReference>
<evidence type="ECO:0000256" key="9">
    <source>
        <dbReference type="SAM" id="Phobius"/>
    </source>
</evidence>
<dbReference type="Pfam" id="PF00672">
    <property type="entry name" value="HAMP"/>
    <property type="match status" value="1"/>
</dbReference>
<dbReference type="Proteomes" id="UP000826725">
    <property type="component" value="Chromosome"/>
</dbReference>
<dbReference type="PROSITE" id="PS50885">
    <property type="entry name" value="HAMP"/>
    <property type="match status" value="1"/>
</dbReference>
<dbReference type="GO" id="GO:0006355">
    <property type="term" value="P:regulation of DNA-templated transcription"/>
    <property type="evidence" value="ECO:0007669"/>
    <property type="project" value="InterPro"/>
</dbReference>
<dbReference type="NCBIfam" id="TIGR00229">
    <property type="entry name" value="sensory_box"/>
    <property type="match status" value="1"/>
</dbReference>
<keyword evidence="5" id="KW-0547">Nucleotide-binding</keyword>
<dbReference type="SMART" id="SM00387">
    <property type="entry name" value="HATPase_c"/>
    <property type="match status" value="1"/>
</dbReference>
<keyword evidence="9" id="KW-0812">Transmembrane</keyword>
<name>A0A8D5FDE3_9BACT</name>
<keyword evidence="3" id="KW-0597">Phosphoprotein</keyword>
<dbReference type="EMBL" id="AP024086">
    <property type="protein sequence ID" value="BCL59502.1"/>
    <property type="molecule type" value="Genomic_DNA"/>
</dbReference>
<dbReference type="CDD" id="cd00130">
    <property type="entry name" value="PAS"/>
    <property type="match status" value="1"/>
</dbReference>
<evidence type="ECO:0000256" key="6">
    <source>
        <dbReference type="ARBA" id="ARBA00022777"/>
    </source>
</evidence>
<dbReference type="InterPro" id="IPR000014">
    <property type="entry name" value="PAS"/>
</dbReference>
<evidence type="ECO:0000256" key="4">
    <source>
        <dbReference type="ARBA" id="ARBA00022679"/>
    </source>
</evidence>
<organism evidence="13 14">
    <name type="scientific">Desulfomarina profundi</name>
    <dbReference type="NCBI Taxonomy" id="2772557"/>
    <lineage>
        <taxon>Bacteria</taxon>
        <taxon>Pseudomonadati</taxon>
        <taxon>Thermodesulfobacteriota</taxon>
        <taxon>Desulfobulbia</taxon>
        <taxon>Desulfobulbales</taxon>
        <taxon>Desulfobulbaceae</taxon>
        <taxon>Desulfomarina</taxon>
    </lineage>
</organism>